<comment type="cofactor">
    <cofactor evidence="1">
        <name>Mg(2+)</name>
        <dbReference type="ChEBI" id="CHEBI:18420"/>
    </cofactor>
</comment>
<dbReference type="InterPro" id="IPR000086">
    <property type="entry name" value="NUDIX_hydrolase_dom"/>
</dbReference>
<dbReference type="Pfam" id="PF00293">
    <property type="entry name" value="NUDIX"/>
    <property type="match status" value="1"/>
</dbReference>
<evidence type="ECO:0000259" key="3">
    <source>
        <dbReference type="PROSITE" id="PS51462"/>
    </source>
</evidence>
<dbReference type="PROSITE" id="PS00893">
    <property type="entry name" value="NUDIX_BOX"/>
    <property type="match status" value="1"/>
</dbReference>
<dbReference type="SUPFAM" id="SSF55811">
    <property type="entry name" value="Nudix"/>
    <property type="match status" value="1"/>
</dbReference>
<evidence type="ECO:0000256" key="1">
    <source>
        <dbReference type="ARBA" id="ARBA00001946"/>
    </source>
</evidence>
<dbReference type="GO" id="GO:0016787">
    <property type="term" value="F:hydrolase activity"/>
    <property type="evidence" value="ECO:0007669"/>
    <property type="project" value="UniProtKB-KW"/>
</dbReference>
<dbReference type="RefSeq" id="WP_311020462.1">
    <property type="nucleotide sequence ID" value="NZ_JAUHGG010000003.1"/>
</dbReference>
<comment type="caution">
    <text evidence="4">The sequence shown here is derived from an EMBL/GenBank/DDBJ whole genome shotgun (WGS) entry which is preliminary data.</text>
</comment>
<dbReference type="InterPro" id="IPR020084">
    <property type="entry name" value="NUDIX_hydrolase_CS"/>
</dbReference>
<organism evidence="4 5">
    <name type="scientific">Vibrio parahaemolyticus</name>
    <dbReference type="NCBI Taxonomy" id="670"/>
    <lineage>
        <taxon>Bacteria</taxon>
        <taxon>Pseudomonadati</taxon>
        <taxon>Pseudomonadota</taxon>
        <taxon>Gammaproteobacteria</taxon>
        <taxon>Vibrionales</taxon>
        <taxon>Vibrionaceae</taxon>
        <taxon>Vibrio</taxon>
    </lineage>
</organism>
<dbReference type="Proteomes" id="UP001253193">
    <property type="component" value="Unassembled WGS sequence"/>
</dbReference>
<evidence type="ECO:0000313" key="4">
    <source>
        <dbReference type="EMBL" id="MDS1821556.1"/>
    </source>
</evidence>
<reference evidence="4" key="1">
    <citation type="submission" date="2023-06" db="EMBL/GenBank/DDBJ databases">
        <title>Genomic Diversity of Vibrio spp. and Metagenomic Analysis of Pathogens in Florida Gulf Coastal Waters Following Hurricane Ian.</title>
        <authorList>
            <person name="Brumfield K.D."/>
        </authorList>
    </citation>
    <scope>NUCLEOTIDE SEQUENCE</scope>
    <source>
        <strain evidence="4">WBS2B-138</strain>
    </source>
</reference>
<evidence type="ECO:0000313" key="5">
    <source>
        <dbReference type="Proteomes" id="UP001253193"/>
    </source>
</evidence>
<dbReference type="AlphaFoldDB" id="A0AAW8Q142"/>
<keyword evidence="2 4" id="KW-0378">Hydrolase</keyword>
<dbReference type="Gene3D" id="3.90.79.10">
    <property type="entry name" value="Nucleoside Triphosphate Pyrophosphohydrolase"/>
    <property type="match status" value="1"/>
</dbReference>
<evidence type="ECO:0000256" key="2">
    <source>
        <dbReference type="ARBA" id="ARBA00022801"/>
    </source>
</evidence>
<dbReference type="InterPro" id="IPR015797">
    <property type="entry name" value="NUDIX_hydrolase-like_dom_sf"/>
</dbReference>
<dbReference type="EC" id="3.6.-.-" evidence="4"/>
<dbReference type="PROSITE" id="PS51462">
    <property type="entry name" value="NUDIX"/>
    <property type="match status" value="1"/>
</dbReference>
<feature type="domain" description="Nudix hydrolase" evidence="3">
    <location>
        <begin position="38"/>
        <end position="171"/>
    </location>
</feature>
<proteinExistence type="predicted"/>
<sequence length="240" mass="26913">MIKRLSENLVFKNQFATVFNDDVEFKNGIKGTHLRVIPNPSNAIIVIPIMSDGTVSMIENYRYALGAPVVEFPQGGVMNSEPLSCAARRELLEETGLECQKLTFAGRLCVSPSVMVSNVSVFIAWGCVESNKEFQNDPLESIVGAKNLSLSEATEMFYDDEVFVDSTSISAFGYLSHYIEESRFDAVMARGYAYAMGYYCAKRGINIHGNPFRNELELSEEYQLWDKGWRSAKGNNNYDD</sequence>
<name>A0AAW8Q142_VIBPH</name>
<gene>
    <name evidence="4" type="ORF">QX249_12860</name>
</gene>
<protein>
    <submittedName>
        <fullName evidence="4">NUDIX hydrolase</fullName>
        <ecNumber evidence="4">3.6.-.-</ecNumber>
    </submittedName>
</protein>
<accession>A0AAW8Q142</accession>
<dbReference type="EMBL" id="JAUHGG010000003">
    <property type="protein sequence ID" value="MDS1821556.1"/>
    <property type="molecule type" value="Genomic_DNA"/>
</dbReference>